<evidence type="ECO:0000256" key="5">
    <source>
        <dbReference type="ARBA" id="ARBA00022723"/>
    </source>
</evidence>
<dbReference type="EMBL" id="FR695868">
    <property type="protein sequence ID" value="CBX28209.1"/>
    <property type="molecule type" value="Genomic_DNA"/>
</dbReference>
<reference evidence="9" key="1">
    <citation type="journal article" date="2011" name="Environ. Microbiol.">
        <title>Genomic insights into the metabolic potential of the polycyclic aromatic hydrocarbon degrading sulfate-reducing Deltaproteobacterium N47.</title>
        <authorList>
            <person name="Bergmann F."/>
            <person name="Selesi D."/>
            <person name="Weinmaier T."/>
            <person name="Tischler P."/>
            <person name="Rattei T."/>
            <person name="Meckenstock R.U."/>
        </authorList>
    </citation>
    <scope>NUCLEOTIDE SEQUENCE</scope>
</reference>
<gene>
    <name evidence="9" type="ORF">N47_G35330</name>
</gene>
<name>E1YCB5_9BACT</name>
<evidence type="ECO:0000256" key="3">
    <source>
        <dbReference type="ARBA" id="ARBA00022448"/>
    </source>
</evidence>
<dbReference type="InterPro" id="IPR036280">
    <property type="entry name" value="Multihaem_cyt_sf"/>
</dbReference>
<dbReference type="SUPFAM" id="SSF48695">
    <property type="entry name" value="Multiheme cytochromes"/>
    <property type="match status" value="1"/>
</dbReference>
<evidence type="ECO:0000259" key="8">
    <source>
        <dbReference type="Pfam" id="PF14537"/>
    </source>
</evidence>
<dbReference type="Pfam" id="PF14537">
    <property type="entry name" value="Cytochrom_c3_2"/>
    <property type="match status" value="1"/>
</dbReference>
<dbReference type="GO" id="GO:0030313">
    <property type="term" value="C:cell envelope"/>
    <property type="evidence" value="ECO:0007669"/>
    <property type="project" value="UniProtKB-SubCell"/>
</dbReference>
<organism evidence="9">
    <name type="scientific">uncultured Desulfobacterium sp</name>
    <dbReference type="NCBI Taxonomy" id="201089"/>
    <lineage>
        <taxon>Bacteria</taxon>
        <taxon>Pseudomonadati</taxon>
        <taxon>Thermodesulfobacteriota</taxon>
        <taxon>Desulfobacteria</taxon>
        <taxon>Desulfobacterales</taxon>
        <taxon>Desulfobacteriaceae</taxon>
        <taxon>Desulfobacterium</taxon>
        <taxon>environmental samples</taxon>
    </lineage>
</organism>
<evidence type="ECO:0000256" key="7">
    <source>
        <dbReference type="ARBA" id="ARBA00023004"/>
    </source>
</evidence>
<evidence type="ECO:0000256" key="4">
    <source>
        <dbReference type="ARBA" id="ARBA00022617"/>
    </source>
</evidence>
<proteinExistence type="predicted"/>
<comment type="cofactor">
    <cofactor evidence="1">
        <name>heme c</name>
        <dbReference type="ChEBI" id="CHEBI:61717"/>
    </cofactor>
</comment>
<feature type="domain" description="Tetrahaem cytochrome" evidence="8">
    <location>
        <begin position="8"/>
        <end position="52"/>
    </location>
</feature>
<dbReference type="AlphaFoldDB" id="E1YCB5"/>
<keyword evidence="4" id="KW-0349">Heme</keyword>
<protein>
    <recommendedName>
        <fullName evidence="8">Tetrahaem cytochrome domain-containing protein</fullName>
    </recommendedName>
</protein>
<evidence type="ECO:0000256" key="2">
    <source>
        <dbReference type="ARBA" id="ARBA00004196"/>
    </source>
</evidence>
<evidence type="ECO:0000256" key="6">
    <source>
        <dbReference type="ARBA" id="ARBA00022982"/>
    </source>
</evidence>
<evidence type="ECO:0000256" key="1">
    <source>
        <dbReference type="ARBA" id="ARBA00001926"/>
    </source>
</evidence>
<keyword evidence="5" id="KW-0479">Metal-binding</keyword>
<dbReference type="GO" id="GO:0046872">
    <property type="term" value="F:metal ion binding"/>
    <property type="evidence" value="ECO:0007669"/>
    <property type="project" value="UniProtKB-KW"/>
</dbReference>
<dbReference type="InterPro" id="IPR012286">
    <property type="entry name" value="Tetrahaem_cytochrome"/>
</dbReference>
<comment type="subcellular location">
    <subcellularLocation>
        <location evidence="2">Cell envelope</location>
    </subcellularLocation>
</comment>
<keyword evidence="6" id="KW-0249">Electron transport</keyword>
<keyword evidence="3" id="KW-0813">Transport</keyword>
<dbReference type="Gene3D" id="1.10.1130.10">
    <property type="entry name" value="Flavocytochrome C3, Chain A"/>
    <property type="match status" value="1"/>
</dbReference>
<evidence type="ECO:0000313" key="9">
    <source>
        <dbReference type="EMBL" id="CBX28209.1"/>
    </source>
</evidence>
<keyword evidence="7" id="KW-0408">Iron</keyword>
<sequence length="61" mass="6816">MAGYTELAKKTEKLDNIKAGITNPHKSHIGEARCTLCHKNHAQSVLDCNQCHLPKFDMKVP</sequence>
<accession>E1YCB5</accession>